<evidence type="ECO:0000313" key="2">
    <source>
        <dbReference type="EMBL" id="MFC3638369.1"/>
    </source>
</evidence>
<proteinExistence type="predicted"/>
<organism evidence="2 3">
    <name type="scientific">Camelimonas fluminis</name>
    <dbReference type="NCBI Taxonomy" id="1576911"/>
    <lineage>
        <taxon>Bacteria</taxon>
        <taxon>Pseudomonadati</taxon>
        <taxon>Pseudomonadota</taxon>
        <taxon>Alphaproteobacteria</taxon>
        <taxon>Hyphomicrobiales</taxon>
        <taxon>Chelatococcaceae</taxon>
        <taxon>Camelimonas</taxon>
    </lineage>
</organism>
<dbReference type="Proteomes" id="UP001595704">
    <property type="component" value="Unassembled WGS sequence"/>
</dbReference>
<name>A0ABV7UJX8_9HYPH</name>
<reference evidence="3" key="1">
    <citation type="journal article" date="2019" name="Int. J. Syst. Evol. Microbiol.">
        <title>The Global Catalogue of Microorganisms (GCM) 10K type strain sequencing project: providing services to taxonomists for standard genome sequencing and annotation.</title>
        <authorList>
            <consortium name="The Broad Institute Genomics Platform"/>
            <consortium name="The Broad Institute Genome Sequencing Center for Infectious Disease"/>
            <person name="Wu L."/>
            <person name="Ma J."/>
        </authorList>
    </citation>
    <scope>NUCLEOTIDE SEQUENCE [LARGE SCALE GENOMIC DNA]</scope>
    <source>
        <strain evidence="3">KCTC 42282</strain>
    </source>
</reference>
<evidence type="ECO:0000313" key="3">
    <source>
        <dbReference type="Proteomes" id="UP001595704"/>
    </source>
</evidence>
<feature type="chain" id="PRO_5045809378" evidence="1">
    <location>
        <begin position="19"/>
        <end position="119"/>
    </location>
</feature>
<evidence type="ECO:0000256" key="1">
    <source>
        <dbReference type="SAM" id="SignalP"/>
    </source>
</evidence>
<comment type="caution">
    <text evidence="2">The sequence shown here is derived from an EMBL/GenBank/DDBJ whole genome shotgun (WGS) entry which is preliminary data.</text>
</comment>
<keyword evidence="1" id="KW-0732">Signal</keyword>
<sequence length="119" mass="13001">MRLFGMTFATAAGSAAFAAAPDGLQATTLAAVVYLNGMRIHADNCRNPLEGGTNAPLDRLKAALNVHTVKRDLALREWVDDIYQQMRATAPTECMPQMYEAYAEDFARKLGELKDKPAP</sequence>
<keyword evidence="3" id="KW-1185">Reference proteome</keyword>
<accession>A0ABV7UJX8</accession>
<protein>
    <submittedName>
        <fullName evidence="2">Uncharacterized protein</fullName>
    </submittedName>
</protein>
<feature type="signal peptide" evidence="1">
    <location>
        <begin position="1"/>
        <end position="18"/>
    </location>
</feature>
<gene>
    <name evidence="2" type="ORF">ACFONL_13480</name>
</gene>
<dbReference type="EMBL" id="JBHRYC010000067">
    <property type="protein sequence ID" value="MFC3638369.1"/>
    <property type="molecule type" value="Genomic_DNA"/>
</dbReference>